<accession>A0ABV1YDX3</accession>
<reference evidence="1 2" key="1">
    <citation type="journal article" date="2024" name="Proc. Natl. Acad. Sci. U.S.A.">
        <title>The evolutionary genomics of adaptation to stress in wild rhizobium bacteria.</title>
        <authorList>
            <person name="Kehlet-Delgado H."/>
            <person name="Montoya A.P."/>
            <person name="Jensen K.T."/>
            <person name="Wendlandt C.E."/>
            <person name="Dexheimer C."/>
            <person name="Roberts M."/>
            <person name="Torres Martinez L."/>
            <person name="Friesen M.L."/>
            <person name="Griffitts J.S."/>
            <person name="Porter S.S."/>
        </authorList>
    </citation>
    <scope>NUCLEOTIDE SEQUENCE [LARGE SCALE GENOMIC DNA]</scope>
    <source>
        <strain evidence="1 2">M0729</strain>
    </source>
</reference>
<organism evidence="1 2">
    <name type="scientific">Mesorhizobium opportunistum</name>
    <dbReference type="NCBI Taxonomy" id="593909"/>
    <lineage>
        <taxon>Bacteria</taxon>
        <taxon>Pseudomonadati</taxon>
        <taxon>Pseudomonadota</taxon>
        <taxon>Alphaproteobacteria</taxon>
        <taxon>Hyphomicrobiales</taxon>
        <taxon>Phyllobacteriaceae</taxon>
        <taxon>Mesorhizobium</taxon>
    </lineage>
</organism>
<dbReference type="Pfam" id="PF13578">
    <property type="entry name" value="Methyltransf_24"/>
    <property type="match status" value="1"/>
</dbReference>
<dbReference type="GO" id="GO:0032259">
    <property type="term" value="P:methylation"/>
    <property type="evidence" value="ECO:0007669"/>
    <property type="project" value="UniProtKB-KW"/>
</dbReference>
<protein>
    <submittedName>
        <fullName evidence="1">Class I SAM-dependent methyltransferase</fullName>
    </submittedName>
</protein>
<sequence length="254" mass="28754">MNNEDISTSDDADHSAAICGESYSAFINTLHLSLKPKTYFEIGTLNGDTLRLANAASVAVDPYFRIDGDVVGRKPSCMLFQQSSDHFFASHNTSQLFGAPIDLAFLDGMHLFEFLLRDFMNTEKHCRKNSIILLHDCLPPGFFMTVRDPSDPLLAKSRFAQWWTGDVWKVIPVLRSYRPDLSITMFGCPPTGLVSITNLDPASQTLDRAYAEILDRFSSKDIDREAYDNYWTTLSIEKSSEYSKAHHMATKFWL</sequence>
<dbReference type="InterPro" id="IPR029063">
    <property type="entry name" value="SAM-dependent_MTases_sf"/>
</dbReference>
<comment type="caution">
    <text evidence="1">The sequence shown here is derived from an EMBL/GenBank/DDBJ whole genome shotgun (WGS) entry which is preliminary data.</text>
</comment>
<dbReference type="Gene3D" id="3.40.50.150">
    <property type="entry name" value="Vaccinia Virus protein VP39"/>
    <property type="match status" value="1"/>
</dbReference>
<name>A0ABV1YDX3_9HYPH</name>
<evidence type="ECO:0000313" key="2">
    <source>
        <dbReference type="Proteomes" id="UP001464387"/>
    </source>
</evidence>
<keyword evidence="1" id="KW-0808">Transferase</keyword>
<dbReference type="Proteomes" id="UP001464387">
    <property type="component" value="Unassembled WGS sequence"/>
</dbReference>
<dbReference type="GO" id="GO:0008168">
    <property type="term" value="F:methyltransferase activity"/>
    <property type="evidence" value="ECO:0007669"/>
    <property type="project" value="UniProtKB-KW"/>
</dbReference>
<keyword evidence="1" id="KW-0489">Methyltransferase</keyword>
<gene>
    <name evidence="1" type="ORF">NKI33_10080</name>
</gene>
<proteinExistence type="predicted"/>
<keyword evidence="2" id="KW-1185">Reference proteome</keyword>
<dbReference type="EMBL" id="JAMYPJ010000011">
    <property type="protein sequence ID" value="MER8933312.1"/>
    <property type="molecule type" value="Genomic_DNA"/>
</dbReference>
<dbReference type="SUPFAM" id="SSF53335">
    <property type="entry name" value="S-adenosyl-L-methionine-dependent methyltransferases"/>
    <property type="match status" value="1"/>
</dbReference>
<dbReference type="RefSeq" id="WP_352569282.1">
    <property type="nucleotide sequence ID" value="NZ_JAMYMT010000030.1"/>
</dbReference>
<evidence type="ECO:0000313" key="1">
    <source>
        <dbReference type="EMBL" id="MER8933312.1"/>
    </source>
</evidence>